<name>A0A8H6S5S4_9AGAR</name>
<dbReference type="OrthoDB" id="2978882at2759"/>
<dbReference type="RefSeq" id="XP_037215014.1">
    <property type="nucleotide sequence ID" value="XM_037368088.1"/>
</dbReference>
<comment type="caution">
    <text evidence="1">The sequence shown here is derived from an EMBL/GenBank/DDBJ whole genome shotgun (WGS) entry which is preliminary data.</text>
</comment>
<accession>A0A8H6S5S4</accession>
<evidence type="ECO:0000313" key="1">
    <source>
        <dbReference type="EMBL" id="KAF7292586.1"/>
    </source>
</evidence>
<dbReference type="EMBL" id="JACAZF010000011">
    <property type="protein sequence ID" value="KAF7292586.1"/>
    <property type="molecule type" value="Genomic_DNA"/>
</dbReference>
<organism evidence="1 2">
    <name type="scientific">Mycena indigotica</name>
    <dbReference type="NCBI Taxonomy" id="2126181"/>
    <lineage>
        <taxon>Eukaryota</taxon>
        <taxon>Fungi</taxon>
        <taxon>Dikarya</taxon>
        <taxon>Basidiomycota</taxon>
        <taxon>Agaricomycotina</taxon>
        <taxon>Agaricomycetes</taxon>
        <taxon>Agaricomycetidae</taxon>
        <taxon>Agaricales</taxon>
        <taxon>Marasmiineae</taxon>
        <taxon>Mycenaceae</taxon>
        <taxon>Mycena</taxon>
    </lineage>
</organism>
<protein>
    <submittedName>
        <fullName evidence="1">Uncharacterized protein</fullName>
    </submittedName>
</protein>
<evidence type="ECO:0000313" key="2">
    <source>
        <dbReference type="Proteomes" id="UP000636479"/>
    </source>
</evidence>
<dbReference type="Proteomes" id="UP000636479">
    <property type="component" value="Unassembled WGS sequence"/>
</dbReference>
<sequence>MGNSVSAAISKAEDGQKKDAQDSLNALLAMAEMKYQTFLSSVKDKSDTTMVPVSKFLLMDHSVNASVKKDNEKVKKAVTGAVSAFASGAILDGVSAVIGFGIDAVLGNVAANQSEHTTYVITCGELGGLMRIDINIFCYSYTSESLRKIAENVVSVSYAISSVDSRDLDPDTLRGVVQVCYGGVVKREQLNEIYQLLIKAHESSKTGRLEWVPEVKPAPETPAVNNDPVVATAGVTSA</sequence>
<gene>
    <name evidence="1" type="ORF">MIND_01156100</name>
</gene>
<proteinExistence type="predicted"/>
<dbReference type="AlphaFoldDB" id="A0A8H6S5S4"/>
<reference evidence="1" key="1">
    <citation type="submission" date="2020-05" db="EMBL/GenBank/DDBJ databases">
        <title>Mycena genomes resolve the evolution of fungal bioluminescence.</title>
        <authorList>
            <person name="Tsai I.J."/>
        </authorList>
    </citation>
    <scope>NUCLEOTIDE SEQUENCE</scope>
    <source>
        <strain evidence="1">171206Taipei</strain>
    </source>
</reference>
<keyword evidence="2" id="KW-1185">Reference proteome</keyword>
<dbReference type="GeneID" id="59350604"/>